<dbReference type="EMBL" id="JAARYD010000007">
    <property type="protein sequence ID" value="MBC2177783.1"/>
    <property type="molecule type" value="Genomic_DNA"/>
</dbReference>
<reference evidence="1 3" key="1">
    <citation type="submission" date="2020-03" db="EMBL/GenBank/DDBJ databases">
        <title>Soil Listeria distribution.</title>
        <authorList>
            <person name="Liao J."/>
            <person name="Wiedmann M."/>
        </authorList>
    </citation>
    <scope>NUCLEOTIDE SEQUENCE [LARGE SCALE GENOMIC DNA]</scope>
    <source>
        <strain evidence="1 3">FSL L7-0259</strain>
    </source>
</reference>
<dbReference type="EMBL" id="JAARYD010000007">
    <property type="protein sequence ID" value="MBC2177796.1"/>
    <property type="molecule type" value="Genomic_DNA"/>
</dbReference>
<name>A0A7X0Z8A2_9LIST</name>
<dbReference type="RefSeq" id="WP_185543214.1">
    <property type="nucleotide sequence ID" value="NZ_JAARWI010000013.1"/>
</dbReference>
<accession>A0A7X0Z8A2</accession>
<organism evidence="1 3">
    <name type="scientific">Listeria booriae</name>
    <dbReference type="NCBI Taxonomy" id="1552123"/>
    <lineage>
        <taxon>Bacteria</taxon>
        <taxon>Bacillati</taxon>
        <taxon>Bacillota</taxon>
        <taxon>Bacilli</taxon>
        <taxon>Bacillales</taxon>
        <taxon>Listeriaceae</taxon>
        <taxon>Listeria</taxon>
    </lineage>
</organism>
<evidence type="ECO:0000313" key="1">
    <source>
        <dbReference type="EMBL" id="MBC2177783.1"/>
    </source>
</evidence>
<gene>
    <name evidence="1" type="ORF">HCB27_14215</name>
    <name evidence="2" type="ORF">HCB27_14280</name>
</gene>
<sequence length="140" mass="16768">MDKEDELRFNIRKKESEMDMYQSQVKHLEIKLDKLYYAKEKQIGVLNNFLETQYKRKQKYKEVLAISGNIKFMKSHSTRVLDILHGARANQTEMMLEASRTGIDVEITQTQEEIERLRAMNRLLDSEMQQLYFDLRKLSM</sequence>
<evidence type="ECO:0000313" key="3">
    <source>
        <dbReference type="Proteomes" id="UP000541735"/>
    </source>
</evidence>
<evidence type="ECO:0000313" key="2">
    <source>
        <dbReference type="EMBL" id="MBC2177796.1"/>
    </source>
</evidence>
<proteinExistence type="predicted"/>
<dbReference type="AlphaFoldDB" id="A0A7X0Z8A2"/>
<protein>
    <submittedName>
        <fullName evidence="1">Uncharacterized protein</fullName>
    </submittedName>
</protein>
<dbReference type="Proteomes" id="UP000541735">
    <property type="component" value="Unassembled WGS sequence"/>
</dbReference>
<comment type="caution">
    <text evidence="1">The sequence shown here is derived from an EMBL/GenBank/DDBJ whole genome shotgun (WGS) entry which is preliminary data.</text>
</comment>